<dbReference type="PANTHER" id="PTHR43434">
    <property type="entry name" value="PHOSPHOGLYCOLATE PHOSPHATASE"/>
    <property type="match status" value="1"/>
</dbReference>
<dbReference type="Proteomes" id="UP000475545">
    <property type="component" value="Unassembled WGS sequence"/>
</dbReference>
<dbReference type="Gene3D" id="3.40.50.1000">
    <property type="entry name" value="HAD superfamily/HAD-like"/>
    <property type="match status" value="1"/>
</dbReference>
<sequence length="233" mass="24623">MNQSVAHGPDDRDDTAGVGAVDTVLLDVDGTLIDSTYFHALAWMRAFATHDLTPDWWRVHRTVGMGGDLLVGEVCGDEVEHELGDDLRAAWSDCYRRLLGEVRAFDGAVELIEDLRSAGLGVALASSGAAEFTDAALQILGLSADTFVAVTSAEDVDHAKPEPDILDTALARAGGERAVVIGDTVWDVESAKRLGVPCLAVRSGGFGEAELIDAGAVRVVDDVGALAREGWRP</sequence>
<keyword evidence="1" id="KW-0378">Hydrolase</keyword>
<dbReference type="Pfam" id="PF00702">
    <property type="entry name" value="Hydrolase"/>
    <property type="match status" value="1"/>
</dbReference>
<dbReference type="SFLD" id="SFLDS00003">
    <property type="entry name" value="Haloacid_Dehalogenase"/>
    <property type="match status" value="1"/>
</dbReference>
<dbReference type="SUPFAM" id="SSF56784">
    <property type="entry name" value="HAD-like"/>
    <property type="match status" value="1"/>
</dbReference>
<dbReference type="GO" id="GO:0006281">
    <property type="term" value="P:DNA repair"/>
    <property type="evidence" value="ECO:0007669"/>
    <property type="project" value="TreeGrafter"/>
</dbReference>
<dbReference type="NCBIfam" id="TIGR01549">
    <property type="entry name" value="HAD-SF-IA-v1"/>
    <property type="match status" value="1"/>
</dbReference>
<dbReference type="Gene3D" id="1.10.150.240">
    <property type="entry name" value="Putative phosphatase, domain 2"/>
    <property type="match status" value="1"/>
</dbReference>
<evidence type="ECO:0000313" key="2">
    <source>
        <dbReference type="Proteomes" id="UP000475545"/>
    </source>
</evidence>
<reference evidence="1 2" key="1">
    <citation type="submission" date="2019-11" db="EMBL/GenBank/DDBJ databases">
        <title>Gordonia sp. nov., a novel actinobacterium isolated from mangrove soil in Hainan.</title>
        <authorList>
            <person name="Huang X."/>
            <person name="Xie Y."/>
            <person name="Chu X."/>
            <person name="Xiao K."/>
        </authorList>
    </citation>
    <scope>NUCLEOTIDE SEQUENCE [LARGE SCALE GENOMIC DNA]</scope>
    <source>
        <strain evidence="1 2">HNM0687</strain>
    </source>
</reference>
<dbReference type="PRINTS" id="PR00413">
    <property type="entry name" value="HADHALOGNASE"/>
</dbReference>
<dbReference type="InterPro" id="IPR036412">
    <property type="entry name" value="HAD-like_sf"/>
</dbReference>
<dbReference type="AlphaFoldDB" id="A0A6L7GQ74"/>
<dbReference type="InterPro" id="IPR050155">
    <property type="entry name" value="HAD-like_hydrolase_sf"/>
</dbReference>
<keyword evidence="2" id="KW-1185">Reference proteome</keyword>
<dbReference type="InterPro" id="IPR006439">
    <property type="entry name" value="HAD-SF_hydro_IA"/>
</dbReference>
<proteinExistence type="predicted"/>
<dbReference type="SFLD" id="SFLDG01129">
    <property type="entry name" value="C1.5:_HAD__Beta-PGM__Phosphata"/>
    <property type="match status" value="1"/>
</dbReference>
<dbReference type="GO" id="GO:0005829">
    <property type="term" value="C:cytosol"/>
    <property type="evidence" value="ECO:0007669"/>
    <property type="project" value="TreeGrafter"/>
</dbReference>
<dbReference type="RefSeq" id="WP_160902293.1">
    <property type="nucleotide sequence ID" value="NZ_CP102850.1"/>
</dbReference>
<protein>
    <submittedName>
        <fullName evidence="1">HAD-IA family hydrolase</fullName>
    </submittedName>
</protein>
<gene>
    <name evidence="1" type="ORF">GIY30_12160</name>
</gene>
<dbReference type="InterPro" id="IPR023198">
    <property type="entry name" value="PGP-like_dom2"/>
</dbReference>
<organism evidence="1 2">
    <name type="scientific">Gordonia mangrovi</name>
    <dbReference type="NCBI Taxonomy" id="2665643"/>
    <lineage>
        <taxon>Bacteria</taxon>
        <taxon>Bacillati</taxon>
        <taxon>Actinomycetota</taxon>
        <taxon>Actinomycetes</taxon>
        <taxon>Mycobacteriales</taxon>
        <taxon>Gordoniaceae</taxon>
        <taxon>Gordonia</taxon>
    </lineage>
</organism>
<dbReference type="EMBL" id="WMBR01000003">
    <property type="protein sequence ID" value="MXP22099.1"/>
    <property type="molecule type" value="Genomic_DNA"/>
</dbReference>
<dbReference type="PANTHER" id="PTHR43434:SF16">
    <property type="entry name" value="BLL8046 PROTEIN"/>
    <property type="match status" value="1"/>
</dbReference>
<comment type="caution">
    <text evidence="1">The sequence shown here is derived from an EMBL/GenBank/DDBJ whole genome shotgun (WGS) entry which is preliminary data.</text>
</comment>
<name>A0A6L7GQ74_9ACTN</name>
<dbReference type="GO" id="GO:0008967">
    <property type="term" value="F:phosphoglycolate phosphatase activity"/>
    <property type="evidence" value="ECO:0007669"/>
    <property type="project" value="TreeGrafter"/>
</dbReference>
<dbReference type="InterPro" id="IPR023214">
    <property type="entry name" value="HAD_sf"/>
</dbReference>
<evidence type="ECO:0000313" key="1">
    <source>
        <dbReference type="EMBL" id="MXP22099.1"/>
    </source>
</evidence>
<accession>A0A6L7GQ74</accession>